<dbReference type="RefSeq" id="WP_068016502.1">
    <property type="nucleotide sequence ID" value="NZ_QQAZ01000001.1"/>
</dbReference>
<reference evidence="2 3" key="1">
    <citation type="submission" date="2018-07" db="EMBL/GenBank/DDBJ databases">
        <title>Genomic Encyclopedia of Type Strains, Phase IV (KMG-IV): sequencing the most valuable type-strain genomes for metagenomic binning, comparative biology and taxonomic classification.</title>
        <authorList>
            <person name="Goeker M."/>
        </authorList>
    </citation>
    <scope>NUCLEOTIDE SEQUENCE [LARGE SCALE GENOMIC DNA]</scope>
    <source>
        <strain evidence="2 3">DSM 44952</strain>
    </source>
</reference>
<name>A0A370HFK4_9NOCA</name>
<dbReference type="Proteomes" id="UP000255355">
    <property type="component" value="Unassembled WGS sequence"/>
</dbReference>
<comment type="caution">
    <text evidence="2">The sequence shown here is derived from an EMBL/GenBank/DDBJ whole genome shotgun (WGS) entry which is preliminary data.</text>
</comment>
<protein>
    <submittedName>
        <fullName evidence="2">Uncharacterized protein</fullName>
    </submittedName>
</protein>
<sequence>MADATELLTYEVTISQPDSVSRAWWQIGNAGTPPQVAAALSELAIRCAREFTDSAALSAWHWYICEVRGSDGAQLDYFVGAVRAVHLPGQLDDVARRVLELASAAPPRTGHSMPPRRRSRG</sequence>
<proteinExistence type="predicted"/>
<dbReference type="EMBL" id="QQAZ01000001">
    <property type="protein sequence ID" value="RDI56027.1"/>
    <property type="molecule type" value="Genomic_DNA"/>
</dbReference>
<feature type="region of interest" description="Disordered" evidence="1">
    <location>
        <begin position="102"/>
        <end position="121"/>
    </location>
</feature>
<evidence type="ECO:0000313" key="3">
    <source>
        <dbReference type="Proteomes" id="UP000255355"/>
    </source>
</evidence>
<organism evidence="2 3">
    <name type="scientific">Nocardia mexicana</name>
    <dbReference type="NCBI Taxonomy" id="279262"/>
    <lineage>
        <taxon>Bacteria</taxon>
        <taxon>Bacillati</taxon>
        <taxon>Actinomycetota</taxon>
        <taxon>Actinomycetes</taxon>
        <taxon>Mycobacteriales</taxon>
        <taxon>Nocardiaceae</taxon>
        <taxon>Nocardia</taxon>
    </lineage>
</organism>
<gene>
    <name evidence="2" type="ORF">DFR68_101864</name>
</gene>
<accession>A0A370HFK4</accession>
<dbReference type="OrthoDB" id="4553053at2"/>
<keyword evidence="3" id="KW-1185">Reference proteome</keyword>
<evidence type="ECO:0000313" key="2">
    <source>
        <dbReference type="EMBL" id="RDI56027.1"/>
    </source>
</evidence>
<dbReference type="AlphaFoldDB" id="A0A370HFK4"/>
<evidence type="ECO:0000256" key="1">
    <source>
        <dbReference type="SAM" id="MobiDB-lite"/>
    </source>
</evidence>